<dbReference type="EMBL" id="JABFFQ010000003">
    <property type="protein sequence ID" value="MDV4342832.1"/>
    <property type="molecule type" value="Genomic_DNA"/>
</dbReference>
<name>A0ABU3Z1Y2_9EURY</name>
<sequence>MCESLRETGAGSPTPMAIAVTVHGMRRCPRKKVAPGIAGSGTGLSRIGRPE</sequence>
<evidence type="ECO:0000313" key="3">
    <source>
        <dbReference type="Proteomes" id="UP001273768"/>
    </source>
</evidence>
<reference evidence="2 3" key="1">
    <citation type="submission" date="2020-05" db="EMBL/GenBank/DDBJ databases">
        <title>Isolation and characterization of methanoarchaea from a cold seep at offshore SW Taiwan.</title>
        <authorList>
            <person name="Chen Y.-W."/>
            <person name="Chen S.-C."/>
            <person name="Lai M.-C."/>
        </authorList>
    </citation>
    <scope>NUCLEOTIDE SEQUENCE [LARGE SCALE GENOMIC DNA]</scope>
    <source>
        <strain evidence="2 3">YWC-01</strain>
    </source>
</reference>
<comment type="caution">
    <text evidence="2">The sequence shown here is derived from an EMBL/GenBank/DDBJ whole genome shotgun (WGS) entry which is preliminary data.</text>
</comment>
<accession>A0ABU3Z1Y2</accession>
<evidence type="ECO:0000256" key="1">
    <source>
        <dbReference type="SAM" id="MobiDB-lite"/>
    </source>
</evidence>
<organism evidence="2 3">
    <name type="scientific">Methanoculleus nereidis</name>
    <dbReference type="NCBI Taxonomy" id="2735141"/>
    <lineage>
        <taxon>Archaea</taxon>
        <taxon>Methanobacteriati</taxon>
        <taxon>Methanobacteriota</taxon>
        <taxon>Stenosarchaea group</taxon>
        <taxon>Methanomicrobia</taxon>
        <taxon>Methanomicrobiales</taxon>
        <taxon>Methanomicrobiaceae</taxon>
        <taxon>Methanoculleus</taxon>
    </lineage>
</organism>
<dbReference type="Proteomes" id="UP001273768">
    <property type="component" value="Unassembled WGS sequence"/>
</dbReference>
<dbReference type="RefSeq" id="WP_317296014.1">
    <property type="nucleotide sequence ID" value="NZ_JABFFQ010000003.1"/>
</dbReference>
<feature type="region of interest" description="Disordered" evidence="1">
    <location>
        <begin position="32"/>
        <end position="51"/>
    </location>
</feature>
<gene>
    <name evidence="2" type="ORF">HL657_06525</name>
</gene>
<evidence type="ECO:0000313" key="2">
    <source>
        <dbReference type="EMBL" id="MDV4342832.1"/>
    </source>
</evidence>
<keyword evidence="3" id="KW-1185">Reference proteome</keyword>
<proteinExistence type="predicted"/>
<protein>
    <submittedName>
        <fullName evidence="2">Uncharacterized protein</fullName>
    </submittedName>
</protein>